<dbReference type="SUPFAM" id="SSF54001">
    <property type="entry name" value="Cysteine proteinases"/>
    <property type="match status" value="1"/>
</dbReference>
<evidence type="ECO:0000256" key="1">
    <source>
        <dbReference type="SAM" id="Phobius"/>
    </source>
</evidence>
<keyword evidence="4" id="KW-1185">Reference proteome</keyword>
<comment type="caution">
    <text evidence="3">The sequence shown here is derived from an EMBL/GenBank/DDBJ whole genome shotgun (WGS) entry which is preliminary data.</text>
</comment>
<evidence type="ECO:0000259" key="2">
    <source>
        <dbReference type="Pfam" id="PF01841"/>
    </source>
</evidence>
<accession>A0ABV7VUY9</accession>
<feature type="transmembrane region" description="Helical" evidence="1">
    <location>
        <begin position="897"/>
        <end position="917"/>
    </location>
</feature>
<feature type="transmembrane region" description="Helical" evidence="1">
    <location>
        <begin position="868"/>
        <end position="890"/>
    </location>
</feature>
<gene>
    <name evidence="3" type="ORF">ACFOMG_13755</name>
</gene>
<organism evidence="3 4">
    <name type="scientific">Bacterioplanoides pacificum</name>
    <dbReference type="NCBI Taxonomy" id="1171596"/>
    <lineage>
        <taxon>Bacteria</taxon>
        <taxon>Pseudomonadati</taxon>
        <taxon>Pseudomonadota</taxon>
        <taxon>Gammaproteobacteria</taxon>
        <taxon>Oceanospirillales</taxon>
        <taxon>Oceanospirillaceae</taxon>
        <taxon>Bacterioplanoides</taxon>
    </lineage>
</organism>
<sequence length="945" mass="102594">MHQVLANLQNHIRTQTAEVTKKITAGRGVISSVLNFMGLGDDALADDASMRFLQRLQSFQQDALDSLQQETQMLQQRNLPAAILERQQAVKNQLIAQYTDVLNKLSAVVEDQSLVDQQQKLDALNSLLKNLKTRKSHEVLDPDNLPWGTPDPELTPEPAQSAGLLSQRYDLPLFEQGVQLASNIITPDMLGNPGGPTQADLDATLDAPLSEIIRAKATELNHDPVAIYQWVRNHIEFIPSYGSIQGAEYTLRYGKGNAFDTASLLIALLRAANIPARYAFGTVRMPVDTVKNWVGNVQSASAAGNLLGQGGIPAKGLVSGGQVQLFELEHVWVEAWIDYLPSRGAKHSVGDSWIPMDASYKQYEYQDGMGLDQAVPFDAQTLVDNIQQNATVNEDEGWVQGLPQQDIEQALNTYQQQLEHYINNQNPDATVGDVLGTSSIKTVIRESLAASLPYELSTRKLVASSLTDAQRWKFKYELSGSYNGQPTNTLLSINEPTVKLAGKALSLSYTPASEDDEQLILSFLPEPDDNGEIDPAAIPDTLPGYLIHLNGEFAIGDTVVATTDELSMGTELISESGFWEPVRGWQTSRNQPVVGEYRAIALDLHGISQAQAETLKDNLEVTQQNLESETYTDFTKQDLVGDLLYSTILSYFALNNLQDTLQSKSANIIGYRAPSYGLFKTNIVPQYWFGVPRNVQLGGLTMDVDRVSNLQVETSNNSDNWLAYNRAQGARMSAMEHLVPEQMFTTADNPAYGISAVKAIQLATAEGQKIWTITQANIDIALPNINLPDDVMTEIRHAIRTGKEVTTHEKPLDFYGSSQFGYIILDPQTGAGAYKIGGGENGAFLVIFGLSILLIFGVFAFVTGGVGALFAFALINSALANIAAGVALIAKSLGQDGLAYFACSFAFVALSAVLSAVLAAFTALGAVASGLVSEIASILSIFSGC</sequence>
<dbReference type="Proteomes" id="UP001595722">
    <property type="component" value="Unassembled WGS sequence"/>
</dbReference>
<dbReference type="InterPro" id="IPR002931">
    <property type="entry name" value="Transglutaminase-like"/>
</dbReference>
<protein>
    <submittedName>
        <fullName evidence="3">Transglutaminase domain-containing protein</fullName>
    </submittedName>
</protein>
<keyword evidence="1" id="KW-0472">Membrane</keyword>
<dbReference type="RefSeq" id="WP_376867407.1">
    <property type="nucleotide sequence ID" value="NZ_JBHRYB010000013.1"/>
</dbReference>
<feature type="transmembrane region" description="Helical" evidence="1">
    <location>
        <begin position="843"/>
        <end position="862"/>
    </location>
</feature>
<dbReference type="EMBL" id="JBHRYB010000013">
    <property type="protein sequence ID" value="MFC3681165.1"/>
    <property type="molecule type" value="Genomic_DNA"/>
</dbReference>
<reference evidence="4" key="1">
    <citation type="journal article" date="2019" name="Int. J. Syst. Evol. Microbiol.">
        <title>The Global Catalogue of Microorganisms (GCM) 10K type strain sequencing project: providing services to taxonomists for standard genome sequencing and annotation.</title>
        <authorList>
            <consortium name="The Broad Institute Genomics Platform"/>
            <consortium name="The Broad Institute Genome Sequencing Center for Infectious Disease"/>
            <person name="Wu L."/>
            <person name="Ma J."/>
        </authorList>
    </citation>
    <scope>NUCLEOTIDE SEQUENCE [LARGE SCALE GENOMIC DNA]</scope>
    <source>
        <strain evidence="4">KCTC 42424</strain>
    </source>
</reference>
<keyword evidence="1" id="KW-1133">Transmembrane helix</keyword>
<evidence type="ECO:0000313" key="4">
    <source>
        <dbReference type="Proteomes" id="UP001595722"/>
    </source>
</evidence>
<keyword evidence="1" id="KW-0812">Transmembrane</keyword>
<dbReference type="PANTHER" id="PTHR33490">
    <property type="entry name" value="BLR5614 PROTEIN-RELATED"/>
    <property type="match status" value="1"/>
</dbReference>
<name>A0ABV7VUY9_9GAMM</name>
<dbReference type="Gene3D" id="3.10.620.30">
    <property type="match status" value="1"/>
</dbReference>
<dbReference type="InterPro" id="IPR038765">
    <property type="entry name" value="Papain-like_cys_pep_sf"/>
</dbReference>
<proteinExistence type="predicted"/>
<dbReference type="Pfam" id="PF01841">
    <property type="entry name" value="Transglut_core"/>
    <property type="match status" value="1"/>
</dbReference>
<evidence type="ECO:0000313" key="3">
    <source>
        <dbReference type="EMBL" id="MFC3681165.1"/>
    </source>
</evidence>
<feature type="domain" description="Transglutaminase-like" evidence="2">
    <location>
        <begin position="214"/>
        <end position="358"/>
    </location>
</feature>